<dbReference type="RefSeq" id="WP_313832272.1">
    <property type="nucleotide sequence ID" value="NZ_JAQOUE010000001.1"/>
</dbReference>
<proteinExistence type="predicted"/>
<dbReference type="InterPro" id="IPR018704">
    <property type="entry name" value="SecYEG/CpoB_TPR"/>
</dbReference>
<evidence type="ECO:0000259" key="3">
    <source>
        <dbReference type="Pfam" id="PF09976"/>
    </source>
</evidence>
<dbReference type="Gene3D" id="1.25.40.10">
    <property type="entry name" value="Tetratricopeptide repeat domain"/>
    <property type="match status" value="4"/>
</dbReference>
<comment type="caution">
    <text evidence="4">The sequence shown here is derived from an EMBL/GenBank/DDBJ whole genome shotgun (WGS) entry which is preliminary data.</text>
</comment>
<dbReference type="SMART" id="SM00028">
    <property type="entry name" value="TPR"/>
    <property type="match status" value="5"/>
</dbReference>
<feature type="chain" id="PRO_5046904762" evidence="2">
    <location>
        <begin position="25"/>
        <end position="690"/>
    </location>
</feature>
<organism evidence="4 5">
    <name type="scientific">Candidatus Nitronereus thalassa</name>
    <dbReference type="NCBI Taxonomy" id="3020898"/>
    <lineage>
        <taxon>Bacteria</taxon>
        <taxon>Pseudomonadati</taxon>
        <taxon>Nitrospirota</taxon>
        <taxon>Nitrospiria</taxon>
        <taxon>Nitrospirales</taxon>
        <taxon>Nitrospiraceae</taxon>
        <taxon>Candidatus Nitronereus</taxon>
    </lineage>
</organism>
<dbReference type="InterPro" id="IPR011990">
    <property type="entry name" value="TPR-like_helical_dom_sf"/>
</dbReference>
<keyword evidence="5" id="KW-1185">Reference proteome</keyword>
<name>A0ABU3K6B5_9BACT</name>
<keyword evidence="2" id="KW-0732">Signal</keyword>
<dbReference type="Pfam" id="PF09976">
    <property type="entry name" value="TPR_21"/>
    <property type="match status" value="1"/>
</dbReference>
<evidence type="ECO:0000313" key="5">
    <source>
        <dbReference type="Proteomes" id="UP001250932"/>
    </source>
</evidence>
<dbReference type="PANTHER" id="PTHR12558:SF13">
    <property type="entry name" value="CELL DIVISION CYCLE PROTEIN 27 HOMOLOG"/>
    <property type="match status" value="1"/>
</dbReference>
<sequence>MTRLLTIYGMVLMLTLGFSQTGEASSCHTFPWSELSDTGELPPAFLEGRKAMEDGFHKEASRALQTFIREHPEGEKSIEARFALATVLALKNDPNEEFLETIGHLQAVRRRYPESKFSAWALCEIGNLYVQGGWFVEAKGSFEQFLDAYPDHPLTPGVLIGAATNFLNHEQNLEAALIFRRVLDHPEWQDFHLEAALGLADGAAASQAWEQARYWYETVELEKPELLRASAGSLYRRGLTELALGHTEEAIQQFLSAFNLHPYHKDAGRSMSRLAELLGAQGDSVPSLWFAHLAMKRFPGQEQAYAGEAAILRWVHADLKKGPDAVFNGEVRPRLAELGIPLPITWNEFRERAARLAMVAGGDIANEVSLWMAESYEAEGNHDEAMRRYIHLLGTSSETTWGTKASDSIKNILLQYAGQQDWVRLASFFDVYPKMFAVLTPGPQLMFVMGEAYRHLQLPEQAIEWYDRLLTKHPSASIREDALAQKVLVGAQLHDDTAIQEAGQRYVKDFPEGRWIVDVSSKLGELALEQKHFSSAQSHYSTVLAHVTEEEDRVNIRRRLIRIQHQAGEIEKAIQGYQALIRDKVATNEDRLMYADVLFDGGKIQEANQEYAQLVEALEPSDLQVWAQYRLAVTYRELGKIDESTKILAKLTKSNDIAGEFASAVRAAAVAQKTELRLVVAEERREKNKK</sequence>
<evidence type="ECO:0000256" key="1">
    <source>
        <dbReference type="PROSITE-ProRule" id="PRU00339"/>
    </source>
</evidence>
<feature type="domain" description="Ancillary SecYEG translocon subunit/Cell division coordinator CpoB TPR" evidence="3">
    <location>
        <begin position="483"/>
        <end position="620"/>
    </location>
</feature>
<protein>
    <submittedName>
        <fullName evidence="4">Tetratricopeptide repeat protein</fullName>
    </submittedName>
</protein>
<keyword evidence="1" id="KW-0802">TPR repeat</keyword>
<feature type="signal peptide" evidence="2">
    <location>
        <begin position="1"/>
        <end position="24"/>
    </location>
</feature>
<dbReference type="PANTHER" id="PTHR12558">
    <property type="entry name" value="CELL DIVISION CYCLE 16,23,27"/>
    <property type="match status" value="1"/>
</dbReference>
<dbReference type="InterPro" id="IPR019734">
    <property type="entry name" value="TPR_rpt"/>
</dbReference>
<dbReference type="Pfam" id="PF13174">
    <property type="entry name" value="TPR_6"/>
    <property type="match status" value="1"/>
</dbReference>
<reference evidence="4 5" key="1">
    <citation type="journal article" date="2023" name="ISME J.">
        <title>Cultivation and genomic characterization of novel and ubiquitous marine nitrite-oxidizing bacteria from the Nitrospirales.</title>
        <authorList>
            <person name="Mueller A.J."/>
            <person name="Daebeler A."/>
            <person name="Herbold C.W."/>
            <person name="Kirkegaard R.H."/>
            <person name="Daims H."/>
        </authorList>
    </citation>
    <scope>NUCLEOTIDE SEQUENCE [LARGE SCALE GENOMIC DNA]</scope>
    <source>
        <strain evidence="4 5">EB</strain>
    </source>
</reference>
<dbReference type="PROSITE" id="PS50005">
    <property type="entry name" value="TPR"/>
    <property type="match status" value="2"/>
</dbReference>
<dbReference type="SUPFAM" id="SSF48452">
    <property type="entry name" value="TPR-like"/>
    <property type="match status" value="3"/>
</dbReference>
<feature type="repeat" description="TPR" evidence="1">
    <location>
        <begin position="231"/>
        <end position="264"/>
    </location>
</feature>
<gene>
    <name evidence="4" type="ORF">PPG34_06145</name>
</gene>
<accession>A0ABU3K6B5</accession>
<evidence type="ECO:0000313" key="4">
    <source>
        <dbReference type="EMBL" id="MDT7041926.1"/>
    </source>
</evidence>
<dbReference type="EMBL" id="JAQOUE010000001">
    <property type="protein sequence ID" value="MDT7041926.1"/>
    <property type="molecule type" value="Genomic_DNA"/>
</dbReference>
<feature type="repeat" description="TPR" evidence="1">
    <location>
        <begin position="443"/>
        <end position="476"/>
    </location>
</feature>
<dbReference type="Proteomes" id="UP001250932">
    <property type="component" value="Unassembled WGS sequence"/>
</dbReference>
<evidence type="ECO:0000256" key="2">
    <source>
        <dbReference type="SAM" id="SignalP"/>
    </source>
</evidence>